<keyword evidence="6" id="KW-0418">Kinase</keyword>
<keyword evidence="5" id="KW-0547">Nucleotide-binding</keyword>
<gene>
    <name evidence="10" type="ORF">ATE48_06595</name>
</gene>
<comment type="catalytic activity">
    <reaction evidence="1">
        <text>ATP + protein L-histidine = ADP + protein N-phospho-L-histidine.</text>
        <dbReference type="EC" id="2.7.13.3"/>
    </reaction>
</comment>
<dbReference type="PANTHER" id="PTHR41523:SF8">
    <property type="entry name" value="ETHYLENE RESPONSE SENSOR PROTEIN"/>
    <property type="match status" value="1"/>
</dbReference>
<organism evidence="10 11">
    <name type="scientific">Candidatus Viadribacter manganicus</name>
    <dbReference type="NCBI Taxonomy" id="1759059"/>
    <lineage>
        <taxon>Bacteria</taxon>
        <taxon>Pseudomonadati</taxon>
        <taxon>Pseudomonadota</taxon>
        <taxon>Alphaproteobacteria</taxon>
        <taxon>Hyphomonadales</taxon>
        <taxon>Hyphomonadaceae</taxon>
        <taxon>Candidatus Viadribacter</taxon>
    </lineage>
</organism>
<feature type="domain" description="HAMP" evidence="9">
    <location>
        <begin position="311"/>
        <end position="365"/>
    </location>
</feature>
<protein>
    <recommendedName>
        <fullName evidence="2">histidine kinase</fullName>
        <ecNumber evidence="2">2.7.13.3</ecNumber>
    </recommendedName>
</protein>
<evidence type="ECO:0000256" key="7">
    <source>
        <dbReference type="ARBA" id="ARBA00022840"/>
    </source>
</evidence>
<dbReference type="InParanoid" id="A0A1B1AGD1"/>
<dbReference type="GO" id="GO:0005524">
    <property type="term" value="F:ATP binding"/>
    <property type="evidence" value="ECO:0007669"/>
    <property type="project" value="UniProtKB-KW"/>
</dbReference>
<dbReference type="GO" id="GO:0007165">
    <property type="term" value="P:signal transduction"/>
    <property type="evidence" value="ECO:0007669"/>
    <property type="project" value="InterPro"/>
</dbReference>
<dbReference type="Proteomes" id="UP000092498">
    <property type="component" value="Chromosome"/>
</dbReference>
<evidence type="ECO:0000256" key="1">
    <source>
        <dbReference type="ARBA" id="ARBA00000085"/>
    </source>
</evidence>
<dbReference type="KEGG" id="cbot:ATE48_06595"/>
<dbReference type="PROSITE" id="PS50885">
    <property type="entry name" value="HAMP"/>
    <property type="match status" value="1"/>
</dbReference>
<dbReference type="PANTHER" id="PTHR41523">
    <property type="entry name" value="TWO-COMPONENT SYSTEM SENSOR PROTEIN"/>
    <property type="match status" value="1"/>
</dbReference>
<keyword evidence="8" id="KW-1133">Transmembrane helix</keyword>
<feature type="transmembrane region" description="Helical" evidence="8">
    <location>
        <begin position="286"/>
        <end position="309"/>
    </location>
</feature>
<dbReference type="EMBL" id="CP013244">
    <property type="protein sequence ID" value="ANP45610.1"/>
    <property type="molecule type" value="Genomic_DNA"/>
</dbReference>
<keyword evidence="3" id="KW-0597">Phosphoprotein</keyword>
<dbReference type="Pfam" id="PF07568">
    <property type="entry name" value="HisKA_2"/>
    <property type="match status" value="1"/>
</dbReference>
<evidence type="ECO:0000313" key="10">
    <source>
        <dbReference type="EMBL" id="ANP45610.1"/>
    </source>
</evidence>
<dbReference type="EC" id="2.7.13.3" evidence="2"/>
<reference evidence="10 11" key="1">
    <citation type="submission" date="2015-11" db="EMBL/GenBank/DDBJ databases">
        <title>Whole-Genome Sequence of Candidatus Oderbacter manganicum from the National Park Lower Oder Valley, Germany.</title>
        <authorList>
            <person name="Braun B."/>
            <person name="Liere K."/>
            <person name="Szewzyk U."/>
        </authorList>
    </citation>
    <scope>NUCLEOTIDE SEQUENCE [LARGE SCALE GENOMIC DNA]</scope>
    <source>
        <strain evidence="10 11">OTSz_A_272</strain>
    </source>
</reference>
<evidence type="ECO:0000259" key="9">
    <source>
        <dbReference type="PROSITE" id="PS50885"/>
    </source>
</evidence>
<keyword evidence="8" id="KW-0472">Membrane</keyword>
<name>A0A1B1AGD1_9PROT</name>
<dbReference type="Gene3D" id="3.30.450.20">
    <property type="entry name" value="PAS domain"/>
    <property type="match status" value="2"/>
</dbReference>
<keyword evidence="4" id="KW-0808">Transferase</keyword>
<keyword evidence="7" id="KW-0067">ATP-binding</keyword>
<keyword evidence="8" id="KW-0812">Transmembrane</keyword>
<evidence type="ECO:0000256" key="8">
    <source>
        <dbReference type="SAM" id="Phobius"/>
    </source>
</evidence>
<dbReference type="InterPro" id="IPR011495">
    <property type="entry name" value="Sig_transdc_His_kin_sub2_dim/P"/>
</dbReference>
<evidence type="ECO:0000256" key="6">
    <source>
        <dbReference type="ARBA" id="ARBA00022777"/>
    </source>
</evidence>
<keyword evidence="11" id="KW-1185">Reference proteome</keyword>
<accession>A0A1B1AGD1</accession>
<evidence type="ECO:0000256" key="4">
    <source>
        <dbReference type="ARBA" id="ARBA00022679"/>
    </source>
</evidence>
<evidence type="ECO:0000256" key="3">
    <source>
        <dbReference type="ARBA" id="ARBA00022553"/>
    </source>
</evidence>
<dbReference type="GO" id="GO:0004673">
    <property type="term" value="F:protein histidine kinase activity"/>
    <property type="evidence" value="ECO:0007669"/>
    <property type="project" value="UniProtKB-EC"/>
</dbReference>
<dbReference type="GO" id="GO:0016020">
    <property type="term" value="C:membrane"/>
    <property type="evidence" value="ECO:0007669"/>
    <property type="project" value="InterPro"/>
</dbReference>
<evidence type="ECO:0000313" key="11">
    <source>
        <dbReference type="Proteomes" id="UP000092498"/>
    </source>
</evidence>
<dbReference type="STRING" id="1759059.ATE48_06595"/>
<evidence type="ECO:0000256" key="5">
    <source>
        <dbReference type="ARBA" id="ARBA00022741"/>
    </source>
</evidence>
<dbReference type="InterPro" id="IPR003660">
    <property type="entry name" value="HAMP_dom"/>
</dbReference>
<evidence type="ECO:0000256" key="2">
    <source>
        <dbReference type="ARBA" id="ARBA00012438"/>
    </source>
</evidence>
<dbReference type="AlphaFoldDB" id="A0A1B1AGD1"/>
<proteinExistence type="predicted"/>
<sequence length="572" mass="61886">MKPLEDRPIKFWPAALSLRSMRGRIALLLGLAMLPAGAIAMQVGFNAASARQAAYEEGLSRRALESIATERRTIDELREMLRVLATTPALQQIEAGDCRDWLSEISSRYAYIASISVTRDDGRLLCSVPASEIRVIPDSDLRRRARGRDAFTMGYTEHGVLSGLPVLGALEPVRDGDNRIGFVGASIPTAALTDLLERSRMNNAALRNARAAIVDARGRVIAESSPKEGNAPPLPSPDQVTSRFGGEPVFLRVEGGDAVIVPLYAPDLYAVMSWAPDQPVWQRVGAIVFSIAAPLLIWLLAIGAGWFAIEVYVARPLSSLEAAARSFARGEDVTDPPALLNAPSEVRSLRRTLAAMAKTLRGREIRLVEALGEERALLREVHHRVKNNLQMVASLLNIQARAAPDESEAWGLARAHDRVQLLALAHQRIYSSGELRDVRVDDIAAEVARQLLQSRGQAGKEINLVMELGSARAGVDRAVPLAFLIGEGISAALDALSDAGPVELRLTLHQDQDGATRFAVDASIDAERARAVGSGARLIDAFARQLGATIGRDPARPYMLWAAVPPEQEPVD</sequence>